<accession>A0A820MB78</accession>
<evidence type="ECO:0000313" key="2">
    <source>
        <dbReference type="Proteomes" id="UP000663836"/>
    </source>
</evidence>
<sequence length="41" mass="4887">MFGDKTQAIADKLFEQYYKDHGIFYSDIQNCVLHMHHHFGT</sequence>
<dbReference type="AlphaFoldDB" id="A0A820MB78"/>
<protein>
    <submittedName>
        <fullName evidence="1">Uncharacterized protein</fullName>
    </submittedName>
</protein>
<name>A0A820MB78_9BILA</name>
<comment type="caution">
    <text evidence="1">The sequence shown here is derived from an EMBL/GenBank/DDBJ whole genome shotgun (WGS) entry which is preliminary data.</text>
</comment>
<feature type="non-terminal residue" evidence="1">
    <location>
        <position position="41"/>
    </location>
</feature>
<dbReference type="Proteomes" id="UP000663836">
    <property type="component" value="Unassembled WGS sequence"/>
</dbReference>
<dbReference type="EMBL" id="CAJOBD010056910">
    <property type="protein sequence ID" value="CAF4369953.1"/>
    <property type="molecule type" value="Genomic_DNA"/>
</dbReference>
<evidence type="ECO:0000313" key="1">
    <source>
        <dbReference type="EMBL" id="CAF4369953.1"/>
    </source>
</evidence>
<proteinExistence type="predicted"/>
<reference evidence="1" key="1">
    <citation type="submission" date="2021-02" db="EMBL/GenBank/DDBJ databases">
        <authorList>
            <person name="Nowell W R."/>
        </authorList>
    </citation>
    <scope>NUCLEOTIDE SEQUENCE</scope>
</reference>
<organism evidence="1 2">
    <name type="scientific">Rotaria sordida</name>
    <dbReference type="NCBI Taxonomy" id="392033"/>
    <lineage>
        <taxon>Eukaryota</taxon>
        <taxon>Metazoa</taxon>
        <taxon>Spiralia</taxon>
        <taxon>Gnathifera</taxon>
        <taxon>Rotifera</taxon>
        <taxon>Eurotatoria</taxon>
        <taxon>Bdelloidea</taxon>
        <taxon>Philodinida</taxon>
        <taxon>Philodinidae</taxon>
        <taxon>Rotaria</taxon>
    </lineage>
</organism>
<gene>
    <name evidence="1" type="ORF">JBS370_LOCUS42504</name>
</gene>